<protein>
    <submittedName>
        <fullName evidence="2">Addiction module component</fullName>
    </submittedName>
</protein>
<proteinExistence type="predicted"/>
<name>A0A450TPF8_9GAMM</name>
<evidence type="ECO:0000313" key="2">
    <source>
        <dbReference type="EMBL" id="VFJ69877.1"/>
    </source>
</evidence>
<dbReference type="EMBL" id="CAADFL010000502">
    <property type="protein sequence ID" value="VFK17791.1"/>
    <property type="molecule type" value="Genomic_DNA"/>
</dbReference>
<sequence length="105" mass="11799">MMSAVLEKVEQDALSLPRQERAFLAYRLLSSLDFIGSAPANLTDQLNTDSPRLIFDSDYMSGEILGDVEAAWVAEAEQRYREYKKGRRKSIPASQVFAEADRLLG</sequence>
<dbReference type="InterPro" id="IPR013406">
    <property type="entry name" value="CHP02574_addiction_mod"/>
</dbReference>
<evidence type="ECO:0000313" key="3">
    <source>
        <dbReference type="EMBL" id="VFK17791.1"/>
    </source>
</evidence>
<reference evidence="2" key="1">
    <citation type="submission" date="2019-02" db="EMBL/GenBank/DDBJ databases">
        <authorList>
            <person name="Gruber-Vodicka R. H."/>
            <person name="Seah K. B. B."/>
        </authorList>
    </citation>
    <scope>NUCLEOTIDE SEQUENCE</scope>
    <source>
        <strain evidence="2">BECK_BZ163</strain>
        <strain evidence="3">BECK_BZ164</strain>
        <strain evidence="1">BECK_BZ165</strain>
    </source>
</reference>
<dbReference type="AlphaFoldDB" id="A0A450TPF8"/>
<dbReference type="EMBL" id="CAADEZ010000525">
    <property type="protein sequence ID" value="VFJ69877.1"/>
    <property type="molecule type" value="Genomic_DNA"/>
</dbReference>
<gene>
    <name evidence="2" type="ORF">BECKFM1743A_GA0114220_105256</name>
    <name evidence="3" type="ORF">BECKFM1743B_GA0114221_105026</name>
    <name evidence="1" type="ORF">BECKFM1743C_GA0114222_105116</name>
</gene>
<evidence type="ECO:0000313" key="1">
    <source>
        <dbReference type="EMBL" id="VFJ69108.1"/>
    </source>
</evidence>
<accession>A0A450TPF8</accession>
<dbReference type="Pfam" id="PF09720">
    <property type="entry name" value="Unstab_antitox"/>
    <property type="match status" value="1"/>
</dbReference>
<dbReference type="EMBL" id="CAADFA010000511">
    <property type="protein sequence ID" value="VFJ69108.1"/>
    <property type="molecule type" value="Genomic_DNA"/>
</dbReference>
<organism evidence="2">
    <name type="scientific">Candidatus Kentrum sp. FM</name>
    <dbReference type="NCBI Taxonomy" id="2126340"/>
    <lineage>
        <taxon>Bacteria</taxon>
        <taxon>Pseudomonadati</taxon>
        <taxon>Pseudomonadota</taxon>
        <taxon>Gammaproteobacteria</taxon>
        <taxon>Candidatus Kentrum</taxon>
    </lineage>
</organism>